<dbReference type="PRINTS" id="PR01853">
    <property type="entry name" value="YAJCTRNLCASE"/>
</dbReference>
<dbReference type="Pfam" id="PF02699">
    <property type="entry name" value="YajC"/>
    <property type="match status" value="1"/>
</dbReference>
<protein>
    <submittedName>
        <fullName evidence="10">Preprotein translocase subunit YajC</fullName>
    </submittedName>
</protein>
<evidence type="ECO:0000256" key="1">
    <source>
        <dbReference type="ARBA" id="ARBA00004162"/>
    </source>
</evidence>
<evidence type="ECO:0000256" key="5">
    <source>
        <dbReference type="ARBA" id="ARBA00022692"/>
    </source>
</evidence>
<dbReference type="NCBIfam" id="TIGR00739">
    <property type="entry name" value="yajC"/>
    <property type="match status" value="1"/>
</dbReference>
<dbReference type="AlphaFoldDB" id="A0A6G7YJ48"/>
<evidence type="ECO:0000256" key="7">
    <source>
        <dbReference type="ARBA" id="ARBA00022989"/>
    </source>
</evidence>
<evidence type="ECO:0000313" key="11">
    <source>
        <dbReference type="Proteomes" id="UP000502035"/>
    </source>
</evidence>
<dbReference type="EMBL" id="CP049866">
    <property type="protein sequence ID" value="QIK76757.1"/>
    <property type="molecule type" value="Genomic_DNA"/>
</dbReference>
<comment type="subcellular location">
    <subcellularLocation>
        <location evidence="1">Cell membrane</location>
        <topology evidence="1">Single-pass membrane protein</topology>
    </subcellularLocation>
</comment>
<keyword evidence="9" id="KW-0472">Membrane</keyword>
<gene>
    <name evidence="10" type="primary">yajC</name>
    <name evidence="10" type="ORF">G7071_16330</name>
</gene>
<reference evidence="10 11" key="1">
    <citation type="submission" date="2020-03" db="EMBL/GenBank/DDBJ databases">
        <title>Nocardioides sp. nov., isolated from fish.</title>
        <authorList>
            <person name="Hyun D.-W."/>
            <person name="Bae J.-W."/>
        </authorList>
    </citation>
    <scope>NUCLEOTIDE SEQUENCE [LARGE SCALE GENOMIC DNA]</scope>
    <source>
        <strain evidence="10 11">HDW12A</strain>
    </source>
</reference>
<name>A0A6G7YJ48_9ACTN</name>
<evidence type="ECO:0000256" key="8">
    <source>
        <dbReference type="ARBA" id="ARBA00023010"/>
    </source>
</evidence>
<evidence type="ECO:0000256" key="6">
    <source>
        <dbReference type="ARBA" id="ARBA00022927"/>
    </source>
</evidence>
<dbReference type="GO" id="GO:0015031">
    <property type="term" value="P:protein transport"/>
    <property type="evidence" value="ECO:0007669"/>
    <property type="project" value="UniProtKB-KW"/>
</dbReference>
<evidence type="ECO:0000313" key="10">
    <source>
        <dbReference type="EMBL" id="QIK76757.1"/>
    </source>
</evidence>
<dbReference type="PANTHER" id="PTHR33909:SF1">
    <property type="entry name" value="SEC TRANSLOCON ACCESSORY COMPLEX SUBUNIT YAJC"/>
    <property type="match status" value="1"/>
</dbReference>
<evidence type="ECO:0000256" key="4">
    <source>
        <dbReference type="ARBA" id="ARBA00022475"/>
    </source>
</evidence>
<dbReference type="GO" id="GO:0005886">
    <property type="term" value="C:plasma membrane"/>
    <property type="evidence" value="ECO:0007669"/>
    <property type="project" value="UniProtKB-SubCell"/>
</dbReference>
<evidence type="ECO:0000256" key="2">
    <source>
        <dbReference type="ARBA" id="ARBA00006742"/>
    </source>
</evidence>
<organism evidence="10 11">
    <name type="scientific">Nocardioides piscis</name>
    <dbReference type="NCBI Taxonomy" id="2714938"/>
    <lineage>
        <taxon>Bacteria</taxon>
        <taxon>Bacillati</taxon>
        <taxon>Actinomycetota</taxon>
        <taxon>Actinomycetes</taxon>
        <taxon>Propionibacteriales</taxon>
        <taxon>Nocardioidaceae</taxon>
        <taxon>Nocardioides</taxon>
    </lineage>
</organism>
<dbReference type="Proteomes" id="UP000502035">
    <property type="component" value="Chromosome"/>
</dbReference>
<comment type="similarity">
    <text evidence="2">Belongs to the YajC family.</text>
</comment>
<dbReference type="PANTHER" id="PTHR33909">
    <property type="entry name" value="SEC TRANSLOCON ACCESSORY COMPLEX SUBUNIT YAJC"/>
    <property type="match status" value="1"/>
</dbReference>
<keyword evidence="11" id="KW-1185">Reference proteome</keyword>
<keyword evidence="6" id="KW-0653">Protein transport</keyword>
<dbReference type="SMART" id="SM01323">
    <property type="entry name" value="YajC"/>
    <property type="match status" value="1"/>
</dbReference>
<dbReference type="InterPro" id="IPR003849">
    <property type="entry name" value="Preprotein_translocase_YajC"/>
</dbReference>
<keyword evidence="5" id="KW-0812">Transmembrane</keyword>
<keyword evidence="3" id="KW-0813">Transport</keyword>
<evidence type="ECO:0000256" key="3">
    <source>
        <dbReference type="ARBA" id="ARBA00022448"/>
    </source>
</evidence>
<keyword evidence="8" id="KW-0811">Translocation</keyword>
<keyword evidence="4" id="KW-1003">Cell membrane</keyword>
<proteinExistence type="inferred from homology"/>
<dbReference type="RefSeq" id="WP_166320441.1">
    <property type="nucleotide sequence ID" value="NZ_CP049866.1"/>
</dbReference>
<sequence length="97" mass="10289">MNDLASFLPLVALALLFWLLIVRPASRRQKATAKLQAELQPGQRVMLTSGIYGTVQSLTEDTALLQIAEGTVIEVVRGAIGAVDSPQAGTTDPETLA</sequence>
<accession>A0A6G7YJ48</accession>
<dbReference type="KEGG" id="npi:G7071_16330"/>
<evidence type="ECO:0000256" key="9">
    <source>
        <dbReference type="ARBA" id="ARBA00023136"/>
    </source>
</evidence>
<keyword evidence="7" id="KW-1133">Transmembrane helix</keyword>